<dbReference type="OrthoDB" id="312754at2759"/>
<evidence type="ECO:0000256" key="1">
    <source>
        <dbReference type="ARBA" id="ARBA00004127"/>
    </source>
</evidence>
<name>A0A0V0QAE9_PSEPJ</name>
<feature type="transmembrane region" description="Helical" evidence="10">
    <location>
        <begin position="498"/>
        <end position="516"/>
    </location>
</feature>
<reference evidence="12 13" key="1">
    <citation type="journal article" date="2015" name="Sci. Rep.">
        <title>Genome of the facultative scuticociliatosis pathogen Pseudocohnilembus persalinus provides insight into its virulence through horizontal gene transfer.</title>
        <authorList>
            <person name="Xiong J."/>
            <person name="Wang G."/>
            <person name="Cheng J."/>
            <person name="Tian M."/>
            <person name="Pan X."/>
            <person name="Warren A."/>
            <person name="Jiang C."/>
            <person name="Yuan D."/>
            <person name="Miao W."/>
        </authorList>
    </citation>
    <scope>NUCLEOTIDE SEQUENCE [LARGE SCALE GENOMIC DNA]</scope>
    <source>
        <strain evidence="12">36N120E</strain>
    </source>
</reference>
<dbReference type="GO" id="GO:0005789">
    <property type="term" value="C:endoplasmic reticulum membrane"/>
    <property type="evidence" value="ECO:0007669"/>
    <property type="project" value="UniProtKB-SubCell"/>
</dbReference>
<evidence type="ECO:0000256" key="10">
    <source>
        <dbReference type="SAM" id="Phobius"/>
    </source>
</evidence>
<evidence type="ECO:0000256" key="4">
    <source>
        <dbReference type="ARBA" id="ARBA00006627"/>
    </source>
</evidence>
<dbReference type="OMA" id="NMMALDE"/>
<keyword evidence="6" id="KW-0256">Endoplasmic reticulum</keyword>
<keyword evidence="7 10" id="KW-1133">Transmembrane helix</keyword>
<feature type="chain" id="PRO_5006867384" description="Transmembrane protein" evidence="11">
    <location>
        <begin position="19"/>
        <end position="529"/>
    </location>
</feature>
<evidence type="ECO:0000256" key="7">
    <source>
        <dbReference type="ARBA" id="ARBA00022989"/>
    </source>
</evidence>
<evidence type="ECO:0000256" key="5">
    <source>
        <dbReference type="ARBA" id="ARBA00022692"/>
    </source>
</evidence>
<comment type="caution">
    <text evidence="12">The sequence shown here is derived from an EMBL/GenBank/DDBJ whole genome shotgun (WGS) entry which is preliminary data.</text>
</comment>
<protein>
    <recommendedName>
        <fullName evidence="14">Transmembrane protein</fullName>
    </recommendedName>
</protein>
<evidence type="ECO:0000256" key="6">
    <source>
        <dbReference type="ARBA" id="ARBA00022824"/>
    </source>
</evidence>
<comment type="similarity">
    <text evidence="4">Belongs to the TMEM43 family.</text>
</comment>
<evidence type="ECO:0000313" key="13">
    <source>
        <dbReference type="Proteomes" id="UP000054937"/>
    </source>
</evidence>
<keyword evidence="8 10" id="KW-0472">Membrane</keyword>
<feature type="transmembrane region" description="Helical" evidence="10">
    <location>
        <begin position="433"/>
        <end position="457"/>
    </location>
</feature>
<evidence type="ECO:0000256" key="11">
    <source>
        <dbReference type="SAM" id="SignalP"/>
    </source>
</evidence>
<dbReference type="InParanoid" id="A0A0V0QAE9"/>
<feature type="signal peptide" evidence="11">
    <location>
        <begin position="1"/>
        <end position="18"/>
    </location>
</feature>
<dbReference type="Pfam" id="PF07787">
    <property type="entry name" value="TMEM43"/>
    <property type="match status" value="1"/>
</dbReference>
<evidence type="ECO:0000256" key="2">
    <source>
        <dbReference type="ARBA" id="ARBA00004259"/>
    </source>
</evidence>
<dbReference type="Proteomes" id="UP000054937">
    <property type="component" value="Unassembled WGS sequence"/>
</dbReference>
<evidence type="ECO:0000256" key="3">
    <source>
        <dbReference type="ARBA" id="ARBA00004586"/>
    </source>
</evidence>
<accession>A0A0V0QAE9</accession>
<dbReference type="PANTHER" id="PTHR13416:SF2">
    <property type="entry name" value="TRANSMEMBRANE PROTEIN 43"/>
    <property type="match status" value="1"/>
</dbReference>
<keyword evidence="13" id="KW-1185">Reference proteome</keyword>
<evidence type="ECO:0008006" key="14">
    <source>
        <dbReference type="Google" id="ProtNLM"/>
    </source>
</evidence>
<dbReference type="GO" id="GO:0006629">
    <property type="term" value="P:lipid metabolic process"/>
    <property type="evidence" value="ECO:0007669"/>
    <property type="project" value="TreeGrafter"/>
</dbReference>
<dbReference type="EMBL" id="LDAU01000220">
    <property type="protein sequence ID" value="KRW99147.1"/>
    <property type="molecule type" value="Genomic_DNA"/>
</dbReference>
<proteinExistence type="inferred from homology"/>
<evidence type="ECO:0000256" key="9">
    <source>
        <dbReference type="ARBA" id="ARBA00023242"/>
    </source>
</evidence>
<feature type="transmembrane region" description="Helical" evidence="10">
    <location>
        <begin position="463"/>
        <end position="486"/>
    </location>
</feature>
<dbReference type="InterPro" id="IPR012430">
    <property type="entry name" value="TMEM43_fam"/>
</dbReference>
<feature type="transmembrane region" description="Helical" evidence="10">
    <location>
        <begin position="104"/>
        <end position="121"/>
    </location>
</feature>
<gene>
    <name evidence="12" type="ORF">PPERSA_07390</name>
</gene>
<keyword evidence="11" id="KW-0732">Signal</keyword>
<dbReference type="AlphaFoldDB" id="A0A0V0QAE9"/>
<keyword evidence="9" id="KW-0539">Nucleus</keyword>
<sequence length="529" mass="60668">MTKKSILLVLFFIYILNSQQKDLGHSDSQFDVSVNVENTHISHEHTNSKNLQGYKQNDNFHEQQGYYTNNGYGNQYNNYNGNNYSNQNSQRRVEEDKHSWVDDVVVGAILFFCCFLMLILNERRFVKTGKRLQQAYKICEKLNPLEIDPNTQGKLICASCYTECKEVIFDPKFAVNVTNSMKLYRKCEMYQWQEIRKTRSYERNGKKYTETYYEYKQDWYDHFIDANQFHQNKGFYQNNQQCFFEHSDQFRAQTVHFGAFRLSQSQIDQCNKKETIPISQDVLQTGMTMNRPQQNVQISGNYLYFSFNTGFGGGPQLGDFRVSFSKVPCSDLTVVTKQTGDTFEPWQFTKELGSKMNDSDSSLDSKSSGSGDELDVSGSGCCGCCGCICQCCKFINKPIHEIDWVFESEKLNKKQVFKKKANQESTRTNLQRFGGWVGICLSIWLMLSPVYSLLYWFPWVGKFLGSVGSFICGLVGFILGSLISGLTIGIAWIWYRPYIGIPLMVICSALLAYIIYAGETNDGSGQPAA</sequence>
<dbReference type="GO" id="GO:0071763">
    <property type="term" value="P:nuclear membrane organization"/>
    <property type="evidence" value="ECO:0007669"/>
    <property type="project" value="TreeGrafter"/>
</dbReference>
<comment type="subcellular location">
    <subcellularLocation>
        <location evidence="1">Endomembrane system</location>
        <topology evidence="1">Multi-pass membrane protein</topology>
    </subcellularLocation>
    <subcellularLocation>
        <location evidence="3">Endoplasmic reticulum membrane</location>
    </subcellularLocation>
    <subcellularLocation>
        <location evidence="2">Nucleus envelope</location>
    </subcellularLocation>
</comment>
<organism evidence="12 13">
    <name type="scientific">Pseudocohnilembus persalinus</name>
    <name type="common">Ciliate</name>
    <dbReference type="NCBI Taxonomy" id="266149"/>
    <lineage>
        <taxon>Eukaryota</taxon>
        <taxon>Sar</taxon>
        <taxon>Alveolata</taxon>
        <taxon>Ciliophora</taxon>
        <taxon>Intramacronucleata</taxon>
        <taxon>Oligohymenophorea</taxon>
        <taxon>Scuticociliatia</taxon>
        <taxon>Philasterida</taxon>
        <taxon>Pseudocohnilembidae</taxon>
        <taxon>Pseudocohnilembus</taxon>
    </lineage>
</organism>
<evidence type="ECO:0000313" key="12">
    <source>
        <dbReference type="EMBL" id="KRW99147.1"/>
    </source>
</evidence>
<dbReference type="GO" id="GO:0005637">
    <property type="term" value="C:nuclear inner membrane"/>
    <property type="evidence" value="ECO:0007669"/>
    <property type="project" value="TreeGrafter"/>
</dbReference>
<keyword evidence="5 10" id="KW-0812">Transmembrane</keyword>
<evidence type="ECO:0000256" key="8">
    <source>
        <dbReference type="ARBA" id="ARBA00023136"/>
    </source>
</evidence>
<dbReference type="PANTHER" id="PTHR13416">
    <property type="match status" value="1"/>
</dbReference>